<keyword evidence="1" id="KW-0812">Transmembrane</keyword>
<feature type="transmembrane region" description="Helical" evidence="1">
    <location>
        <begin position="100"/>
        <end position="123"/>
    </location>
</feature>
<evidence type="ECO:0008006" key="4">
    <source>
        <dbReference type="Google" id="ProtNLM"/>
    </source>
</evidence>
<comment type="caution">
    <text evidence="2">The sequence shown here is derived from an EMBL/GenBank/DDBJ whole genome shotgun (WGS) entry which is preliminary data.</text>
</comment>
<dbReference type="AlphaFoldDB" id="A0A1V9YIU9"/>
<protein>
    <recommendedName>
        <fullName evidence="4">Transmembrane protein</fullName>
    </recommendedName>
</protein>
<reference evidence="2 3" key="1">
    <citation type="journal article" date="2014" name="Genome Biol. Evol.">
        <title>The secreted proteins of Achlya hypogyna and Thraustotheca clavata identify the ancestral oomycete secretome and reveal gene acquisitions by horizontal gene transfer.</title>
        <authorList>
            <person name="Misner I."/>
            <person name="Blouin N."/>
            <person name="Leonard G."/>
            <person name="Richards T.A."/>
            <person name="Lane C.E."/>
        </authorList>
    </citation>
    <scope>NUCLEOTIDE SEQUENCE [LARGE SCALE GENOMIC DNA]</scope>
    <source>
        <strain evidence="2 3">ATCC 48635</strain>
    </source>
</reference>
<evidence type="ECO:0000313" key="2">
    <source>
        <dbReference type="EMBL" id="OQR85641.1"/>
    </source>
</evidence>
<dbReference type="EMBL" id="JNBR01001646">
    <property type="protein sequence ID" value="OQR85641.1"/>
    <property type="molecule type" value="Genomic_DNA"/>
</dbReference>
<organism evidence="2 3">
    <name type="scientific">Achlya hypogyna</name>
    <name type="common">Oomycete</name>
    <name type="synonym">Protoachlya hypogyna</name>
    <dbReference type="NCBI Taxonomy" id="1202772"/>
    <lineage>
        <taxon>Eukaryota</taxon>
        <taxon>Sar</taxon>
        <taxon>Stramenopiles</taxon>
        <taxon>Oomycota</taxon>
        <taxon>Saprolegniomycetes</taxon>
        <taxon>Saprolegniales</taxon>
        <taxon>Achlyaceae</taxon>
        <taxon>Achlya</taxon>
    </lineage>
</organism>
<keyword evidence="3" id="KW-1185">Reference proteome</keyword>
<name>A0A1V9YIU9_ACHHY</name>
<evidence type="ECO:0000313" key="3">
    <source>
        <dbReference type="Proteomes" id="UP000243579"/>
    </source>
</evidence>
<dbReference type="OrthoDB" id="10352186at2759"/>
<keyword evidence="1" id="KW-1133">Transmembrane helix</keyword>
<accession>A0A1V9YIU9</accession>
<feature type="transmembrane region" description="Helical" evidence="1">
    <location>
        <begin position="135"/>
        <end position="158"/>
    </location>
</feature>
<dbReference type="Proteomes" id="UP000243579">
    <property type="component" value="Unassembled WGS sequence"/>
</dbReference>
<evidence type="ECO:0000256" key="1">
    <source>
        <dbReference type="SAM" id="Phobius"/>
    </source>
</evidence>
<feature type="transmembrane region" description="Helical" evidence="1">
    <location>
        <begin position="196"/>
        <end position="216"/>
    </location>
</feature>
<sequence>MKRSKPAVAVVLSALSLGGIFASALYPAWCSQTYAAHDVRVFQGFSLFGFYSRVSGARQITTPFLASNTYISYSDLCSADFEAPNWMFGSQHDYQSKLCGITWTLTQVLLIMTLALNIIALTFNLRTLHTPELTIAENVAGLTTIANGFLQVCVVMLWGLQLQPSLLDIGIVAQNVAVCTVAGMDGWTCWGFGPSFFVAGASILFTLVTFSFVSSGRRRKMRQRRKAALAALLEQPTSHHRQPTRTLSIVSEHL</sequence>
<proteinExistence type="predicted"/>
<gene>
    <name evidence="2" type="ORF">ACHHYP_11615</name>
</gene>
<keyword evidence="1" id="KW-0472">Membrane</keyword>